<keyword evidence="5" id="KW-0813">Transport</keyword>
<feature type="transmembrane region" description="Helical" evidence="13">
    <location>
        <begin position="57"/>
        <end position="80"/>
    </location>
</feature>
<evidence type="ECO:0000256" key="4">
    <source>
        <dbReference type="ARBA" id="ARBA00020268"/>
    </source>
</evidence>
<feature type="transmembrane region" description="Helical" evidence="13">
    <location>
        <begin position="12"/>
        <end position="29"/>
    </location>
</feature>
<feature type="transmembrane region" description="Helical" evidence="13">
    <location>
        <begin position="134"/>
        <end position="155"/>
    </location>
</feature>
<organism evidence="14 15">
    <name type="scientific">Anoxynatronum sibiricum</name>
    <dbReference type="NCBI Taxonomy" id="210623"/>
    <lineage>
        <taxon>Bacteria</taxon>
        <taxon>Bacillati</taxon>
        <taxon>Bacillota</taxon>
        <taxon>Clostridia</taxon>
        <taxon>Eubacteriales</taxon>
        <taxon>Clostridiaceae</taxon>
        <taxon>Anoxynatronum</taxon>
    </lineage>
</organism>
<protein>
    <recommendedName>
        <fullName evidence="4">Probable multidrug resistance protein NorM</fullName>
    </recommendedName>
    <alternativeName>
        <fullName evidence="12">Multidrug-efflux transporter</fullName>
    </alternativeName>
</protein>
<proteinExistence type="inferred from homology"/>
<dbReference type="InterPro" id="IPR002528">
    <property type="entry name" value="MATE_fam"/>
</dbReference>
<evidence type="ECO:0000313" key="14">
    <source>
        <dbReference type="EMBL" id="MEN1758998.1"/>
    </source>
</evidence>
<dbReference type="CDD" id="cd13134">
    <property type="entry name" value="MATE_like_8"/>
    <property type="match status" value="1"/>
</dbReference>
<evidence type="ECO:0000256" key="2">
    <source>
        <dbReference type="ARBA" id="ARBA00004651"/>
    </source>
</evidence>
<keyword evidence="8 13" id="KW-0812">Transmembrane</keyword>
<keyword evidence="11 13" id="KW-0472">Membrane</keyword>
<keyword evidence="6" id="KW-0050">Antiport</keyword>
<comment type="function">
    <text evidence="1">Multidrug efflux pump.</text>
</comment>
<evidence type="ECO:0000256" key="5">
    <source>
        <dbReference type="ARBA" id="ARBA00022448"/>
    </source>
</evidence>
<keyword evidence="7" id="KW-1003">Cell membrane</keyword>
<evidence type="ECO:0000256" key="6">
    <source>
        <dbReference type="ARBA" id="ARBA00022449"/>
    </source>
</evidence>
<comment type="caution">
    <text evidence="14">The sequence shown here is derived from an EMBL/GenBank/DDBJ whole genome shotgun (WGS) entry which is preliminary data.</text>
</comment>
<keyword evidence="9 13" id="KW-1133">Transmembrane helix</keyword>
<feature type="transmembrane region" description="Helical" evidence="13">
    <location>
        <begin position="360"/>
        <end position="380"/>
    </location>
</feature>
<keyword evidence="10" id="KW-0406">Ion transport</keyword>
<dbReference type="PANTHER" id="PTHR43298">
    <property type="entry name" value="MULTIDRUG RESISTANCE PROTEIN NORM-RELATED"/>
    <property type="match status" value="1"/>
</dbReference>
<evidence type="ECO:0000256" key="13">
    <source>
        <dbReference type="SAM" id="Phobius"/>
    </source>
</evidence>
<evidence type="ECO:0000256" key="9">
    <source>
        <dbReference type="ARBA" id="ARBA00022989"/>
    </source>
</evidence>
<gene>
    <name evidence="14" type="ORF">AAIG11_00805</name>
</gene>
<name>A0ABU9VP98_9CLOT</name>
<evidence type="ECO:0000256" key="1">
    <source>
        <dbReference type="ARBA" id="ARBA00003408"/>
    </source>
</evidence>
<evidence type="ECO:0000256" key="10">
    <source>
        <dbReference type="ARBA" id="ARBA00023065"/>
    </source>
</evidence>
<reference evidence="14 15" key="1">
    <citation type="submission" date="2024-04" db="EMBL/GenBank/DDBJ databases">
        <title>Genome sequencing and metabolic network reconstruction of aminoacids and betaine degradation by Anoxynatronum sibiricum.</title>
        <authorList>
            <person name="Detkova E.N."/>
            <person name="Boltjanskaja Y.V."/>
            <person name="Mardanov A.V."/>
            <person name="Kevbrin V."/>
        </authorList>
    </citation>
    <scope>NUCLEOTIDE SEQUENCE [LARGE SCALE GENOMIC DNA]</scope>
    <source>
        <strain evidence="14 15">Z-7981</strain>
    </source>
</reference>
<dbReference type="PIRSF" id="PIRSF006603">
    <property type="entry name" value="DinF"/>
    <property type="match status" value="1"/>
</dbReference>
<feature type="transmembrane region" description="Helical" evidence="13">
    <location>
        <begin position="241"/>
        <end position="266"/>
    </location>
</feature>
<evidence type="ECO:0000256" key="11">
    <source>
        <dbReference type="ARBA" id="ARBA00023136"/>
    </source>
</evidence>
<evidence type="ECO:0000313" key="15">
    <source>
        <dbReference type="Proteomes" id="UP001407405"/>
    </source>
</evidence>
<dbReference type="NCBIfam" id="TIGR00797">
    <property type="entry name" value="matE"/>
    <property type="match status" value="1"/>
</dbReference>
<dbReference type="EMBL" id="JBCITM010000001">
    <property type="protein sequence ID" value="MEN1758998.1"/>
    <property type="molecule type" value="Genomic_DNA"/>
</dbReference>
<dbReference type="Proteomes" id="UP001407405">
    <property type="component" value="Unassembled WGS sequence"/>
</dbReference>
<evidence type="ECO:0000256" key="7">
    <source>
        <dbReference type="ARBA" id="ARBA00022475"/>
    </source>
</evidence>
<evidence type="ECO:0000256" key="8">
    <source>
        <dbReference type="ARBA" id="ARBA00022692"/>
    </source>
</evidence>
<evidence type="ECO:0000256" key="3">
    <source>
        <dbReference type="ARBA" id="ARBA00010199"/>
    </source>
</evidence>
<dbReference type="InterPro" id="IPR050222">
    <property type="entry name" value="MATE_MdtK"/>
</dbReference>
<feature type="transmembrane region" description="Helical" evidence="13">
    <location>
        <begin position="92"/>
        <end position="114"/>
    </location>
</feature>
<feature type="transmembrane region" description="Helical" evidence="13">
    <location>
        <begin position="286"/>
        <end position="307"/>
    </location>
</feature>
<dbReference type="InterPro" id="IPR048279">
    <property type="entry name" value="MdtK-like"/>
</dbReference>
<feature type="transmembrane region" description="Helical" evidence="13">
    <location>
        <begin position="197"/>
        <end position="220"/>
    </location>
</feature>
<sequence>MIRSMLQDKHFFKVLTAIGIPVAIQHVITSSLNLVDVVMIGQINAVSITAVGLANQLFFVFSLLLFGINSGGAIFVAQFWGRRDLENIHKSLGVALLLSVAGGLIFTVISVLFPEWFMRLLSNDEEAIRLGVEYLRIVGLSYLATAVSITLSSASRSVGDARLPMRAGILSLGVNTGLNAVLIFGLLGFPAMGVRGAALATLLARSMECLILTGTIFTSLHPLRAKWRQYFRFSRVFARRILQKSFPVMANEFLWAIGMTLYVAAYARMGTQAYAAVQISQTVEKLFFVAAMGIGHAAAVMIGNLLGENRREEAIRYSRYFNLLTIFFGIVLAVFLLVTAPAIARFFNVDDQVRADAVKVMAVFAFFLTIKMCNALQVIGTLRGGGDTTYSLMMEISSVYLVGVPMAFLATTYWQLPIYVVVALVHLEEVTKAIVGFRRLFSNKWASNIIEGM</sequence>
<comment type="subcellular location">
    <subcellularLocation>
        <location evidence="2">Cell membrane</location>
        <topology evidence="2">Multi-pass membrane protein</topology>
    </subcellularLocation>
</comment>
<feature type="transmembrane region" description="Helical" evidence="13">
    <location>
        <begin position="319"/>
        <end position="340"/>
    </location>
</feature>
<feature type="transmembrane region" description="Helical" evidence="13">
    <location>
        <begin position="167"/>
        <end position="191"/>
    </location>
</feature>
<evidence type="ECO:0000256" key="12">
    <source>
        <dbReference type="ARBA" id="ARBA00031636"/>
    </source>
</evidence>
<accession>A0ABU9VP98</accession>
<dbReference type="PANTHER" id="PTHR43298:SF2">
    <property type="entry name" value="FMN_FAD EXPORTER YEEO-RELATED"/>
    <property type="match status" value="1"/>
</dbReference>
<keyword evidence="15" id="KW-1185">Reference proteome</keyword>
<comment type="similarity">
    <text evidence="3">Belongs to the multi antimicrobial extrusion (MATE) (TC 2.A.66.1) family.</text>
</comment>
<dbReference type="Pfam" id="PF01554">
    <property type="entry name" value="MatE"/>
    <property type="match status" value="2"/>
</dbReference>